<dbReference type="RefSeq" id="WP_086449763.1">
    <property type="nucleotide sequence ID" value="NZ_MSPP01000001.1"/>
</dbReference>
<gene>
    <name evidence="2" type="ORF">BVC71_00920</name>
</gene>
<name>A0A251X0G0_9RHOB</name>
<reference evidence="2 3" key="1">
    <citation type="submission" date="2016-12" db="EMBL/GenBank/DDBJ databases">
        <title>The draft genome sequence of HSLHS2.</title>
        <authorList>
            <person name="Hu D."/>
            <person name="Wang L."/>
            <person name="Shao Z."/>
        </authorList>
    </citation>
    <scope>NUCLEOTIDE SEQUENCE [LARGE SCALE GENOMIC DNA]</scope>
    <source>
        <strain evidence="2">MCCC 1A06712</strain>
    </source>
</reference>
<proteinExistence type="predicted"/>
<protein>
    <submittedName>
        <fullName evidence="2">Uncharacterized protein</fullName>
    </submittedName>
</protein>
<sequence>MRHLVKLVSLCVATALPLNAQSIQFGDDASQWSNDGECDDPRFQGAGMTTTPLLDDDIMHDASDCRAAFDAGTITLRSGSTKSDGKKSVDLIVDGINFGTDSGEWAADGECDDRRFSGPARSVLLSWEYLGTDATDCAAAYNAGLVYLWNPIDAAEATQCNMIDFGDDSGEFPDDLECDDPRFEGQGSSMALGIENAYGDATDCKRMCDYGIVFLREYQ</sequence>
<feature type="chain" id="PRO_5012038474" evidence="1">
    <location>
        <begin position="21"/>
        <end position="219"/>
    </location>
</feature>
<keyword evidence="1" id="KW-0732">Signal</keyword>
<accession>A0A251X0G0</accession>
<evidence type="ECO:0000313" key="2">
    <source>
        <dbReference type="EMBL" id="OUD10112.1"/>
    </source>
</evidence>
<feature type="signal peptide" evidence="1">
    <location>
        <begin position="1"/>
        <end position="20"/>
    </location>
</feature>
<evidence type="ECO:0000313" key="3">
    <source>
        <dbReference type="Proteomes" id="UP000194664"/>
    </source>
</evidence>
<comment type="caution">
    <text evidence="2">The sequence shown here is derived from an EMBL/GenBank/DDBJ whole genome shotgun (WGS) entry which is preliminary data.</text>
</comment>
<evidence type="ECO:0000256" key="1">
    <source>
        <dbReference type="SAM" id="SignalP"/>
    </source>
</evidence>
<dbReference type="Proteomes" id="UP000194664">
    <property type="component" value="Unassembled WGS sequence"/>
</dbReference>
<organism evidence="2 3">
    <name type="scientific">Marivivens niveibacter</name>
    <dbReference type="NCBI Taxonomy" id="1930667"/>
    <lineage>
        <taxon>Bacteria</taxon>
        <taxon>Pseudomonadati</taxon>
        <taxon>Pseudomonadota</taxon>
        <taxon>Alphaproteobacteria</taxon>
        <taxon>Rhodobacterales</taxon>
        <taxon>Paracoccaceae</taxon>
        <taxon>Marivivens group</taxon>
        <taxon>Marivivens</taxon>
    </lineage>
</organism>
<keyword evidence="3" id="KW-1185">Reference proteome</keyword>
<dbReference type="EMBL" id="MSPP01000001">
    <property type="protein sequence ID" value="OUD10112.1"/>
    <property type="molecule type" value="Genomic_DNA"/>
</dbReference>
<dbReference type="AlphaFoldDB" id="A0A251X0G0"/>
<dbReference type="OrthoDB" id="7426809at2"/>